<dbReference type="Pfam" id="PF06568">
    <property type="entry name" value="YjiS-like"/>
    <property type="match status" value="1"/>
</dbReference>
<protein>
    <submittedName>
        <fullName evidence="2">Uncharacterized protein DUF1127</fullName>
    </submittedName>
</protein>
<comment type="caution">
    <text evidence="2">The sequence shown here is derived from an EMBL/GenBank/DDBJ whole genome shotgun (WGS) entry which is preliminary data.</text>
</comment>
<gene>
    <name evidence="2" type="ORF">C8N44_11361</name>
</gene>
<reference evidence="2 3" key="1">
    <citation type="submission" date="2018-04" db="EMBL/GenBank/DDBJ databases">
        <title>Genomic Encyclopedia of Archaeal and Bacterial Type Strains, Phase II (KMG-II): from individual species to whole genera.</title>
        <authorList>
            <person name="Goeker M."/>
        </authorList>
    </citation>
    <scope>NUCLEOTIDE SEQUENCE [LARGE SCALE GENOMIC DNA]</scope>
    <source>
        <strain evidence="2 3">DSM 29329</strain>
    </source>
</reference>
<dbReference type="OrthoDB" id="8244198at2"/>
<sequence>MAYISNIADQTQSVLGGRVSAILYQIDARFARRRLFRATLGELSMLSDRDLADLGLERSSLRRVAWQAACEG</sequence>
<evidence type="ECO:0000313" key="3">
    <source>
        <dbReference type="Proteomes" id="UP000244069"/>
    </source>
</evidence>
<dbReference type="Proteomes" id="UP000244069">
    <property type="component" value="Unassembled WGS sequence"/>
</dbReference>
<evidence type="ECO:0000259" key="1">
    <source>
        <dbReference type="Pfam" id="PF06568"/>
    </source>
</evidence>
<name>A0A2T6ATX0_9RHOB</name>
<dbReference type="RefSeq" id="WP_107976684.1">
    <property type="nucleotide sequence ID" value="NZ_BMEZ01000010.1"/>
</dbReference>
<evidence type="ECO:0000313" key="2">
    <source>
        <dbReference type="EMBL" id="PTX47176.1"/>
    </source>
</evidence>
<dbReference type="InterPro" id="IPR009506">
    <property type="entry name" value="YjiS-like"/>
</dbReference>
<dbReference type="AlphaFoldDB" id="A0A2T6ATX0"/>
<proteinExistence type="predicted"/>
<dbReference type="EMBL" id="QBKN01000013">
    <property type="protein sequence ID" value="PTX47176.1"/>
    <property type="molecule type" value="Genomic_DNA"/>
</dbReference>
<feature type="domain" description="YjiS-like" evidence="1">
    <location>
        <begin position="28"/>
        <end position="59"/>
    </location>
</feature>
<organism evidence="2 3">
    <name type="scientific">Allosediminivita pacifica</name>
    <dbReference type="NCBI Taxonomy" id="1267769"/>
    <lineage>
        <taxon>Bacteria</taxon>
        <taxon>Pseudomonadati</taxon>
        <taxon>Pseudomonadota</taxon>
        <taxon>Alphaproteobacteria</taxon>
        <taxon>Rhodobacterales</taxon>
        <taxon>Paracoccaceae</taxon>
        <taxon>Allosediminivita</taxon>
    </lineage>
</organism>
<keyword evidence="3" id="KW-1185">Reference proteome</keyword>
<accession>A0A2T6ATX0</accession>